<keyword evidence="4" id="KW-0808">Transferase</keyword>
<dbReference type="Gene3D" id="3.10.580.10">
    <property type="entry name" value="CBS-domain"/>
    <property type="match status" value="1"/>
</dbReference>
<dbReference type="SUPFAM" id="SSF54631">
    <property type="entry name" value="CBS-domain pair"/>
    <property type="match status" value="1"/>
</dbReference>
<name>A0A2W5Z4V7_9BACT</name>
<dbReference type="PANTHER" id="PTHR43080:SF2">
    <property type="entry name" value="CBS DOMAIN-CONTAINING PROTEIN"/>
    <property type="match status" value="1"/>
</dbReference>
<evidence type="ECO:0000313" key="4">
    <source>
        <dbReference type="EMBL" id="PZR79157.1"/>
    </source>
</evidence>
<dbReference type="AlphaFoldDB" id="A0A2W5Z4V7"/>
<dbReference type="Proteomes" id="UP000248724">
    <property type="component" value="Unassembled WGS sequence"/>
</dbReference>
<evidence type="ECO:0000259" key="3">
    <source>
        <dbReference type="PROSITE" id="PS51371"/>
    </source>
</evidence>
<comment type="caution">
    <text evidence="4">The sequence shown here is derived from an EMBL/GenBank/DDBJ whole genome shotgun (WGS) entry which is preliminary data.</text>
</comment>
<reference evidence="4 5" key="1">
    <citation type="journal article" date="2017" name="Nature">
        <title>Atmospheric trace gases support primary production in Antarctic desert surface soil.</title>
        <authorList>
            <person name="Ji M."/>
            <person name="Greening C."/>
            <person name="Vanwonterghem I."/>
            <person name="Carere C.R."/>
            <person name="Bay S.K."/>
            <person name="Steen J.A."/>
            <person name="Montgomery K."/>
            <person name="Lines T."/>
            <person name="Beardall J."/>
            <person name="van Dorst J."/>
            <person name="Snape I."/>
            <person name="Stott M.B."/>
            <person name="Hugenholtz P."/>
            <person name="Ferrari B.C."/>
        </authorList>
    </citation>
    <scope>NUCLEOTIDE SEQUENCE [LARGE SCALE GENOMIC DNA]</scope>
    <source>
        <strain evidence="4">RRmetagenome_bin12</strain>
    </source>
</reference>
<keyword evidence="1 2" id="KW-0129">CBS domain</keyword>
<gene>
    <name evidence="4" type="ORF">DLM65_11385</name>
</gene>
<evidence type="ECO:0000256" key="2">
    <source>
        <dbReference type="PROSITE-ProRule" id="PRU00703"/>
    </source>
</evidence>
<dbReference type="InterPro" id="IPR051257">
    <property type="entry name" value="Diverse_CBS-Domain"/>
</dbReference>
<protein>
    <submittedName>
        <fullName evidence="4">Histidine kinase</fullName>
    </submittedName>
</protein>
<dbReference type="PANTHER" id="PTHR43080">
    <property type="entry name" value="CBS DOMAIN-CONTAINING PROTEIN CBSX3, MITOCHONDRIAL"/>
    <property type="match status" value="1"/>
</dbReference>
<dbReference type="Pfam" id="PF00571">
    <property type="entry name" value="CBS"/>
    <property type="match status" value="2"/>
</dbReference>
<dbReference type="EMBL" id="QHBU01000220">
    <property type="protein sequence ID" value="PZR79157.1"/>
    <property type="molecule type" value="Genomic_DNA"/>
</dbReference>
<evidence type="ECO:0000256" key="1">
    <source>
        <dbReference type="ARBA" id="ARBA00023122"/>
    </source>
</evidence>
<keyword evidence="4" id="KW-0418">Kinase</keyword>
<feature type="domain" description="CBS" evidence="3">
    <location>
        <begin position="71"/>
        <end position="127"/>
    </location>
</feature>
<evidence type="ECO:0000313" key="5">
    <source>
        <dbReference type="Proteomes" id="UP000248724"/>
    </source>
</evidence>
<dbReference type="PROSITE" id="PS51371">
    <property type="entry name" value="CBS"/>
    <property type="match status" value="2"/>
</dbReference>
<dbReference type="InterPro" id="IPR000644">
    <property type="entry name" value="CBS_dom"/>
</dbReference>
<accession>A0A2W5Z4V7</accession>
<feature type="domain" description="CBS" evidence="3">
    <location>
        <begin position="7"/>
        <end position="62"/>
    </location>
</feature>
<dbReference type="GO" id="GO:0016301">
    <property type="term" value="F:kinase activity"/>
    <property type="evidence" value="ECO:0007669"/>
    <property type="project" value="UniProtKB-KW"/>
</dbReference>
<proteinExistence type="predicted"/>
<sequence length="129" mass="13797">MEIGPLITRAVLTVEPGDSLHDAAVWMIERGVGSAVVVTDGKPTGIITDRDALRAIAQGIDASSITVGNFVMRNLRPVSPTMEVDEAARVMREKGFRHLVVADDEGSLVGVFSMRDLVVGLIRERAVSA</sequence>
<dbReference type="SMART" id="SM00116">
    <property type="entry name" value="CBS"/>
    <property type="match status" value="2"/>
</dbReference>
<dbReference type="InterPro" id="IPR046342">
    <property type="entry name" value="CBS_dom_sf"/>
</dbReference>
<organism evidence="4 5">
    <name type="scientific">Candidatus Aeolococcus gillhamiae</name>
    <dbReference type="NCBI Taxonomy" id="3127015"/>
    <lineage>
        <taxon>Bacteria</taxon>
        <taxon>Bacillati</taxon>
        <taxon>Candidatus Dormiibacterota</taxon>
        <taxon>Candidatus Dormibacteria</taxon>
        <taxon>Candidatus Aeolococcales</taxon>
        <taxon>Candidatus Aeolococcaceae</taxon>
        <taxon>Candidatus Aeolococcus</taxon>
    </lineage>
</organism>